<evidence type="ECO:0000256" key="1">
    <source>
        <dbReference type="ARBA" id="ARBA00004370"/>
    </source>
</evidence>
<evidence type="ECO:0000313" key="9">
    <source>
        <dbReference type="Proteomes" id="UP000265040"/>
    </source>
</evidence>
<proteinExistence type="predicted"/>
<organism evidence="8 9">
    <name type="scientific">Anabas testudineus</name>
    <name type="common">Climbing perch</name>
    <name type="synonym">Anthias testudineus</name>
    <dbReference type="NCBI Taxonomy" id="64144"/>
    <lineage>
        <taxon>Eukaryota</taxon>
        <taxon>Metazoa</taxon>
        <taxon>Chordata</taxon>
        <taxon>Craniata</taxon>
        <taxon>Vertebrata</taxon>
        <taxon>Euteleostomi</taxon>
        <taxon>Actinopterygii</taxon>
        <taxon>Neopterygii</taxon>
        <taxon>Teleostei</taxon>
        <taxon>Neoteleostei</taxon>
        <taxon>Acanthomorphata</taxon>
        <taxon>Anabantaria</taxon>
        <taxon>Anabantiformes</taxon>
        <taxon>Anabantoidei</taxon>
        <taxon>Anabantidae</taxon>
        <taxon>Anabas</taxon>
    </lineage>
</organism>
<dbReference type="OrthoDB" id="8954217at2759"/>
<name>A0A3Q1HB56_ANATE</name>
<reference evidence="8" key="3">
    <citation type="submission" date="2025-09" db="UniProtKB">
        <authorList>
            <consortium name="Ensembl"/>
        </authorList>
    </citation>
    <scope>IDENTIFICATION</scope>
</reference>
<feature type="transmembrane region" description="Helical" evidence="6">
    <location>
        <begin position="122"/>
        <end position="142"/>
    </location>
</feature>
<keyword evidence="4 6" id="KW-1133">Transmembrane helix</keyword>
<dbReference type="InParanoid" id="A0A3Q1HB56"/>
<reference evidence="8" key="2">
    <citation type="submission" date="2025-08" db="UniProtKB">
        <authorList>
            <consortium name="Ensembl"/>
        </authorList>
    </citation>
    <scope>IDENTIFICATION</scope>
</reference>
<dbReference type="GO" id="GO:0006816">
    <property type="term" value="P:calcium ion transport"/>
    <property type="evidence" value="ECO:0007669"/>
    <property type="project" value="TreeGrafter"/>
</dbReference>
<keyword evidence="2 6" id="KW-0812">Transmembrane</keyword>
<dbReference type="GeneTree" id="ENSGT00940000167780"/>
<keyword evidence="9" id="KW-1185">Reference proteome</keyword>
<dbReference type="PRINTS" id="PR00500">
    <property type="entry name" value="POLYCYSTIN1"/>
</dbReference>
<sequence length="237" mass="27207">SSRCEQEWLSLNLPPHSYVYVQLQSLFYTFSGLDPSWYVQHVVVWDTQTDHMFFFLLDDWLSVENHRNGTVEKEVLASCPEELFEFRRVLTSQLMFGIMEHHMWLSLWERPSHSRFTRGQRVTCSAIILHLYLALGALWYGAVGTKGHSGPVSAQLLVNMETVAVGMTLALLVFPLQCFLCFLFRKAHSQVTQHKSIIHFTAVRQSDMNLFTCPGFFPPTEEEKGPDGAVPCLTFFP</sequence>
<evidence type="ECO:0000256" key="6">
    <source>
        <dbReference type="SAM" id="Phobius"/>
    </source>
</evidence>
<protein>
    <recommendedName>
        <fullName evidence="7">REJ domain-containing protein</fullName>
    </recommendedName>
</protein>
<feature type="domain" description="REJ" evidence="7">
    <location>
        <begin position="1"/>
        <end position="237"/>
    </location>
</feature>
<reference evidence="8" key="1">
    <citation type="submission" date="2021-04" db="EMBL/GenBank/DDBJ databases">
        <authorList>
            <consortium name="Wellcome Sanger Institute Data Sharing"/>
        </authorList>
    </citation>
    <scope>NUCLEOTIDE SEQUENCE [LARGE SCALE GENOMIC DNA]</scope>
</reference>
<feature type="transmembrane region" description="Helical" evidence="6">
    <location>
        <begin position="162"/>
        <end position="184"/>
    </location>
</feature>
<dbReference type="STRING" id="64144.ENSATEP00000002103"/>
<evidence type="ECO:0000256" key="5">
    <source>
        <dbReference type="ARBA" id="ARBA00023136"/>
    </source>
</evidence>
<dbReference type="Ensembl" id="ENSATET00000002127.2">
    <property type="protein sequence ID" value="ENSATEP00000002103.2"/>
    <property type="gene ID" value="ENSATEG00000001480.2"/>
</dbReference>
<accession>A0A3Q1HB56</accession>
<dbReference type="PROSITE" id="PS51111">
    <property type="entry name" value="REJ"/>
    <property type="match status" value="1"/>
</dbReference>
<dbReference type="Gene3D" id="2.60.60.20">
    <property type="entry name" value="PLAT/LH2 domain"/>
    <property type="match status" value="1"/>
</dbReference>
<dbReference type="InterPro" id="IPR014010">
    <property type="entry name" value="REJ_dom"/>
</dbReference>
<evidence type="ECO:0000256" key="4">
    <source>
        <dbReference type="ARBA" id="ARBA00022989"/>
    </source>
</evidence>
<evidence type="ECO:0000256" key="2">
    <source>
        <dbReference type="ARBA" id="ARBA00022692"/>
    </source>
</evidence>
<evidence type="ECO:0000313" key="8">
    <source>
        <dbReference type="Ensembl" id="ENSATEP00000002103.2"/>
    </source>
</evidence>
<dbReference type="PANTHER" id="PTHR46730">
    <property type="entry name" value="POLYCYSTIN-1"/>
    <property type="match status" value="1"/>
</dbReference>
<dbReference type="PANTHER" id="PTHR46730:SF2">
    <property type="entry name" value="POLYCYSTIN-1 ISOFORM X1"/>
    <property type="match status" value="1"/>
</dbReference>
<evidence type="ECO:0000259" key="7">
    <source>
        <dbReference type="PROSITE" id="PS51111"/>
    </source>
</evidence>
<keyword evidence="3" id="KW-0677">Repeat</keyword>
<comment type="subcellular location">
    <subcellularLocation>
        <location evidence="1">Membrane</location>
    </subcellularLocation>
</comment>
<dbReference type="InterPro" id="IPR000434">
    <property type="entry name" value="PC1"/>
</dbReference>
<dbReference type="SUPFAM" id="SSF49723">
    <property type="entry name" value="Lipase/lipooxygenase domain (PLAT/LH2 domain)"/>
    <property type="match status" value="1"/>
</dbReference>
<evidence type="ECO:0000256" key="3">
    <source>
        <dbReference type="ARBA" id="ARBA00022737"/>
    </source>
</evidence>
<dbReference type="GO" id="GO:0005886">
    <property type="term" value="C:plasma membrane"/>
    <property type="evidence" value="ECO:0007669"/>
    <property type="project" value="TreeGrafter"/>
</dbReference>
<dbReference type="GO" id="GO:0005261">
    <property type="term" value="F:monoatomic cation channel activity"/>
    <property type="evidence" value="ECO:0007669"/>
    <property type="project" value="TreeGrafter"/>
</dbReference>
<dbReference type="Proteomes" id="UP000265040">
    <property type="component" value="Chromosome 19"/>
</dbReference>
<dbReference type="AlphaFoldDB" id="A0A3Q1HB56"/>
<dbReference type="InterPro" id="IPR036392">
    <property type="entry name" value="PLAT/LH2_dom_sf"/>
</dbReference>
<keyword evidence="5 6" id="KW-0472">Membrane</keyword>